<dbReference type="RefSeq" id="WP_275942730.1">
    <property type="nucleotide sequence ID" value="NZ_BLRV01000116.1"/>
</dbReference>
<dbReference type="Pfam" id="PF01968">
    <property type="entry name" value="Hydantoinase_A"/>
    <property type="match status" value="1"/>
</dbReference>
<dbReference type="Proteomes" id="UP000580051">
    <property type="component" value="Unassembled WGS sequence"/>
</dbReference>
<dbReference type="InterPro" id="IPR002821">
    <property type="entry name" value="Hydantoinase_A"/>
</dbReference>
<comment type="caution">
    <text evidence="2">The sequence shown here is derived from an EMBL/GenBank/DDBJ whole genome shotgun (WGS) entry which is preliminary data.</text>
</comment>
<sequence length="117" mass="12623">PVGGRMCRVSSEYFAISGDVYIILGLISESDYVCPTPDGRGKDPGSARERLARVVCADAEMLGPESIDQMAIYIMERQVQQIAEALSQVLSALRESYISLKGSHQDLPAIVTGLGSF</sequence>
<dbReference type="EMBL" id="BLRV01000116">
    <property type="protein sequence ID" value="GFP21834.1"/>
    <property type="molecule type" value="Genomic_DNA"/>
</dbReference>
<proteinExistence type="predicted"/>
<name>A0A6V8NR08_9ACTN</name>
<evidence type="ECO:0000313" key="3">
    <source>
        <dbReference type="Proteomes" id="UP000580051"/>
    </source>
</evidence>
<gene>
    <name evidence="2" type="ORF">HKBW3S06_01062</name>
</gene>
<feature type="domain" description="Hydantoinase A/oxoprolinase" evidence="1">
    <location>
        <begin position="2"/>
        <end position="91"/>
    </location>
</feature>
<dbReference type="Gene3D" id="3.30.420.190">
    <property type="entry name" value="conserved archaeal protein q6m145"/>
    <property type="match status" value="1"/>
</dbReference>
<feature type="non-terminal residue" evidence="2">
    <location>
        <position position="1"/>
    </location>
</feature>
<reference evidence="2 3" key="1">
    <citation type="journal article" date="2020" name="Front. Microbiol.">
        <title>Single-cell genomics of novel Actinobacteria with the Wood-Ljungdahl pathway discovered in a serpentinizing system.</title>
        <authorList>
            <person name="Merino N."/>
            <person name="Kawai M."/>
            <person name="Boyd E.S."/>
            <person name="Colman D.R."/>
            <person name="McGlynn S.E."/>
            <person name="Nealson K.H."/>
            <person name="Kurokawa K."/>
            <person name="Hongoh Y."/>
        </authorList>
    </citation>
    <scope>NUCLEOTIDE SEQUENCE [LARGE SCALE GENOMIC DNA]</scope>
    <source>
        <strain evidence="2 3">S06</strain>
    </source>
</reference>
<accession>A0A6V8NR08</accession>
<evidence type="ECO:0000259" key="1">
    <source>
        <dbReference type="Pfam" id="PF01968"/>
    </source>
</evidence>
<organism evidence="2 3">
    <name type="scientific">Candidatus Hakubella thermalkaliphila</name>
    <dbReference type="NCBI Taxonomy" id="2754717"/>
    <lineage>
        <taxon>Bacteria</taxon>
        <taxon>Bacillati</taxon>
        <taxon>Actinomycetota</taxon>
        <taxon>Actinomycetota incertae sedis</taxon>
        <taxon>Candidatus Hakubellales</taxon>
        <taxon>Candidatus Hakubellaceae</taxon>
        <taxon>Candidatus Hakubella</taxon>
    </lineage>
</organism>
<dbReference type="GO" id="GO:0016787">
    <property type="term" value="F:hydrolase activity"/>
    <property type="evidence" value="ECO:0007669"/>
    <property type="project" value="InterPro"/>
</dbReference>
<dbReference type="AlphaFoldDB" id="A0A6V8NR08"/>
<evidence type="ECO:0000313" key="2">
    <source>
        <dbReference type="EMBL" id="GFP21834.1"/>
    </source>
</evidence>
<protein>
    <submittedName>
        <fullName evidence="2">(4-(4-[2-(Gamma-L-glutamylamino) ethyl]phenoxymethyl)furan-2-yl)methanamine synthase</fullName>
    </submittedName>
</protein>